<evidence type="ECO:0000313" key="4">
    <source>
        <dbReference type="Proteomes" id="UP000002892"/>
    </source>
</evidence>
<feature type="signal peptide" evidence="2">
    <location>
        <begin position="1"/>
        <end position="24"/>
    </location>
</feature>
<accession>I4D9J3</accession>
<dbReference type="eggNOG" id="ENOG50344V6">
    <property type="taxonomic scope" value="Bacteria"/>
</dbReference>
<dbReference type="OrthoDB" id="1795848at2"/>
<dbReference type="RefSeq" id="WP_014828455.1">
    <property type="nucleotide sequence ID" value="NC_018068.1"/>
</dbReference>
<reference evidence="3 4" key="1">
    <citation type="journal article" date="2012" name="J. Bacteriol.">
        <title>Complete genome sequences of Desulfosporosinus orientis DSM765T, Desulfosporosinus youngiae DSM17734T, Desulfosporosinus meridiei DSM13257T, and Desulfosporosinus acidiphilus DSM22704T.</title>
        <authorList>
            <person name="Pester M."/>
            <person name="Brambilla E."/>
            <person name="Alazard D."/>
            <person name="Rattei T."/>
            <person name="Weinmaier T."/>
            <person name="Han J."/>
            <person name="Lucas S."/>
            <person name="Lapidus A."/>
            <person name="Cheng J.F."/>
            <person name="Goodwin L."/>
            <person name="Pitluck S."/>
            <person name="Peters L."/>
            <person name="Ovchinnikova G."/>
            <person name="Teshima H."/>
            <person name="Detter J.C."/>
            <person name="Han C.S."/>
            <person name="Tapia R."/>
            <person name="Land M.L."/>
            <person name="Hauser L."/>
            <person name="Kyrpides N.C."/>
            <person name="Ivanova N.N."/>
            <person name="Pagani I."/>
            <person name="Huntmann M."/>
            <person name="Wei C.L."/>
            <person name="Davenport K.W."/>
            <person name="Daligault H."/>
            <person name="Chain P.S."/>
            <person name="Chen A."/>
            <person name="Mavromatis K."/>
            <person name="Markowitz V."/>
            <person name="Szeto E."/>
            <person name="Mikhailova N."/>
            <person name="Pati A."/>
            <person name="Wagner M."/>
            <person name="Woyke T."/>
            <person name="Ollivier B."/>
            <person name="Klenk H.P."/>
            <person name="Spring S."/>
            <person name="Loy A."/>
        </authorList>
    </citation>
    <scope>NUCLEOTIDE SEQUENCE [LARGE SCALE GENOMIC DNA]</scope>
    <source>
        <strain evidence="4">DSM 22704 / JCM 16185 / SJ4</strain>
    </source>
</reference>
<keyword evidence="4" id="KW-1185">Reference proteome</keyword>
<evidence type="ECO:0000256" key="1">
    <source>
        <dbReference type="SAM" id="MobiDB-lite"/>
    </source>
</evidence>
<feature type="chain" id="PRO_5039733477" description="Lipoprotein" evidence="2">
    <location>
        <begin position="25"/>
        <end position="210"/>
    </location>
</feature>
<evidence type="ECO:0000313" key="3">
    <source>
        <dbReference type="EMBL" id="AFM42467.1"/>
    </source>
</evidence>
<proteinExistence type="predicted"/>
<dbReference type="KEGG" id="dai:Desaci_3586"/>
<name>I4D9J3_DESAJ</name>
<dbReference type="PROSITE" id="PS51257">
    <property type="entry name" value="PROKAR_LIPOPROTEIN"/>
    <property type="match status" value="1"/>
</dbReference>
<gene>
    <name evidence="3" type="ordered locus">Desaci_3586</name>
</gene>
<evidence type="ECO:0008006" key="5">
    <source>
        <dbReference type="Google" id="ProtNLM"/>
    </source>
</evidence>
<dbReference type="EMBL" id="CP003639">
    <property type="protein sequence ID" value="AFM42467.1"/>
    <property type="molecule type" value="Genomic_DNA"/>
</dbReference>
<sequence length="210" mass="23428">MKLIKILVSLMVIFALIGCGSAKPKTSTATSPKTNTQPQSSSSQTPASQGQTAAADSTQLTAVSFKWIGIDKDQLSPSDLKTDGKPDGHFHLTVPFNQSVAVKSIWIRYSEFGKSFKWGWVYNKNLSVDGYMMAVFDKLGKQILPQADYGYRVDGLTDFDLYISELNNENGRDTFKFEKNQTFNVELDYVTQDNQEKQYTGSVTLTDFKS</sequence>
<keyword evidence="2" id="KW-0732">Signal</keyword>
<dbReference type="Proteomes" id="UP000002892">
    <property type="component" value="Chromosome"/>
</dbReference>
<evidence type="ECO:0000256" key="2">
    <source>
        <dbReference type="SAM" id="SignalP"/>
    </source>
</evidence>
<dbReference type="AlphaFoldDB" id="I4D9J3"/>
<dbReference type="HOGENOM" id="CLU_1248973_0_0_9"/>
<feature type="region of interest" description="Disordered" evidence="1">
    <location>
        <begin position="25"/>
        <end position="53"/>
    </location>
</feature>
<organism evidence="3 4">
    <name type="scientific">Desulfosporosinus acidiphilus (strain DSM 22704 / JCM 16185 / SJ4)</name>
    <dbReference type="NCBI Taxonomy" id="646529"/>
    <lineage>
        <taxon>Bacteria</taxon>
        <taxon>Bacillati</taxon>
        <taxon>Bacillota</taxon>
        <taxon>Clostridia</taxon>
        <taxon>Eubacteriales</taxon>
        <taxon>Desulfitobacteriaceae</taxon>
        <taxon>Desulfosporosinus</taxon>
    </lineage>
</organism>
<protein>
    <recommendedName>
        <fullName evidence="5">Lipoprotein</fullName>
    </recommendedName>
</protein>